<dbReference type="AlphaFoldDB" id="A0A1H3VFY2"/>
<keyword evidence="2" id="KW-1185">Reference proteome</keyword>
<evidence type="ECO:0000313" key="2">
    <source>
        <dbReference type="Proteomes" id="UP000198703"/>
    </source>
</evidence>
<protein>
    <submittedName>
        <fullName evidence="1">Uncharacterized protein</fullName>
    </submittedName>
</protein>
<dbReference type="STRING" id="89524.SAMN05444370_10161"/>
<reference evidence="1 2" key="1">
    <citation type="submission" date="2016-10" db="EMBL/GenBank/DDBJ databases">
        <authorList>
            <person name="de Groot N.N."/>
        </authorList>
    </citation>
    <scope>NUCLEOTIDE SEQUENCE [LARGE SCALE GENOMIC DNA]</scope>
    <source>
        <strain evidence="1 2">DSM 15345</strain>
    </source>
</reference>
<organism evidence="1 2">
    <name type="scientific">Rubrimonas cliftonensis</name>
    <dbReference type="NCBI Taxonomy" id="89524"/>
    <lineage>
        <taxon>Bacteria</taxon>
        <taxon>Pseudomonadati</taxon>
        <taxon>Pseudomonadota</taxon>
        <taxon>Alphaproteobacteria</taxon>
        <taxon>Rhodobacterales</taxon>
        <taxon>Paracoccaceae</taxon>
        <taxon>Rubrimonas</taxon>
    </lineage>
</organism>
<dbReference type="OrthoDB" id="7363897at2"/>
<sequence>MTELVFIVCLALSPHQCEERALSFTDVTPMACAIGAQGVLAQWRAGRPGWRVAHWKCGPAGARGMKA</sequence>
<gene>
    <name evidence="1" type="ORF">SAMN05444370_10161</name>
</gene>
<name>A0A1H3VFY2_9RHOB</name>
<proteinExistence type="predicted"/>
<accession>A0A1H3VFY2</accession>
<dbReference type="RefSeq" id="WP_093247502.1">
    <property type="nucleotide sequence ID" value="NZ_FNQM01000001.1"/>
</dbReference>
<evidence type="ECO:0000313" key="1">
    <source>
        <dbReference type="EMBL" id="SDZ73640.1"/>
    </source>
</evidence>
<dbReference type="Proteomes" id="UP000198703">
    <property type="component" value="Unassembled WGS sequence"/>
</dbReference>
<dbReference type="EMBL" id="FNQM01000001">
    <property type="protein sequence ID" value="SDZ73640.1"/>
    <property type="molecule type" value="Genomic_DNA"/>
</dbReference>